<accession>A0AAV1QZW9</accession>
<reference evidence="2 3" key="1">
    <citation type="submission" date="2024-01" db="EMBL/GenBank/DDBJ databases">
        <authorList>
            <person name="Waweru B."/>
        </authorList>
    </citation>
    <scope>NUCLEOTIDE SEQUENCE [LARGE SCALE GENOMIC DNA]</scope>
</reference>
<dbReference type="AlphaFoldDB" id="A0AAV1QZW9"/>
<name>A0AAV1QZW9_9ROSI</name>
<comment type="caution">
    <text evidence="2">The sequence shown here is derived from an EMBL/GenBank/DDBJ whole genome shotgun (WGS) entry which is preliminary data.</text>
</comment>
<dbReference type="EMBL" id="CAWUPB010000851">
    <property type="protein sequence ID" value="CAK7326325.1"/>
    <property type="molecule type" value="Genomic_DNA"/>
</dbReference>
<sequence>MGQVQELVPSTRGNGDRINFKNPQASTHRNWSNANAWCASPGTLFASFSLDLVSLKECFKDKYMWISTIEFQVIPTTKRNTSSGNIVLRSSMINPKLHSSPIKSQYDQNPLPTTHCPFIFPYLKAPLNKPIFSAKKEESYIWFVRGSDSITTVHCTAIQWR</sequence>
<evidence type="ECO:0000313" key="2">
    <source>
        <dbReference type="EMBL" id="CAK7326325.1"/>
    </source>
</evidence>
<evidence type="ECO:0000313" key="3">
    <source>
        <dbReference type="Proteomes" id="UP001314170"/>
    </source>
</evidence>
<dbReference type="Proteomes" id="UP001314170">
    <property type="component" value="Unassembled WGS sequence"/>
</dbReference>
<gene>
    <name evidence="2" type="ORF">DCAF_LOCUS4025</name>
</gene>
<proteinExistence type="predicted"/>
<keyword evidence="3" id="KW-1185">Reference proteome</keyword>
<feature type="region of interest" description="Disordered" evidence="1">
    <location>
        <begin position="1"/>
        <end position="25"/>
    </location>
</feature>
<evidence type="ECO:0000256" key="1">
    <source>
        <dbReference type="SAM" id="MobiDB-lite"/>
    </source>
</evidence>
<protein>
    <submittedName>
        <fullName evidence="2">Uncharacterized protein</fullName>
    </submittedName>
</protein>
<organism evidence="2 3">
    <name type="scientific">Dovyalis caffra</name>
    <dbReference type="NCBI Taxonomy" id="77055"/>
    <lineage>
        <taxon>Eukaryota</taxon>
        <taxon>Viridiplantae</taxon>
        <taxon>Streptophyta</taxon>
        <taxon>Embryophyta</taxon>
        <taxon>Tracheophyta</taxon>
        <taxon>Spermatophyta</taxon>
        <taxon>Magnoliopsida</taxon>
        <taxon>eudicotyledons</taxon>
        <taxon>Gunneridae</taxon>
        <taxon>Pentapetalae</taxon>
        <taxon>rosids</taxon>
        <taxon>fabids</taxon>
        <taxon>Malpighiales</taxon>
        <taxon>Salicaceae</taxon>
        <taxon>Flacourtieae</taxon>
        <taxon>Dovyalis</taxon>
    </lineage>
</organism>